<protein>
    <submittedName>
        <fullName evidence="2 3">YfeABCD locus regulator</fullName>
    </submittedName>
</protein>
<dbReference type="EMBL" id="CGBR01000012">
    <property type="protein sequence ID" value="CFQ62628.1"/>
    <property type="molecule type" value="Genomic_DNA"/>
</dbReference>
<organism evidence="2 5">
    <name type="scientific">Yersinia enterocolitica</name>
    <dbReference type="NCBI Taxonomy" id="630"/>
    <lineage>
        <taxon>Bacteria</taxon>
        <taxon>Pseudomonadati</taxon>
        <taxon>Pseudomonadota</taxon>
        <taxon>Gammaproteobacteria</taxon>
        <taxon>Enterobacterales</taxon>
        <taxon>Yersiniaceae</taxon>
        <taxon>Yersinia</taxon>
    </lineage>
</organism>
<evidence type="ECO:0000256" key="1">
    <source>
        <dbReference type="SAM" id="Phobius"/>
    </source>
</evidence>
<feature type="transmembrane region" description="Helical" evidence="1">
    <location>
        <begin position="49"/>
        <end position="73"/>
    </location>
</feature>
<name>A0A0E1NCK5_YEREN</name>
<gene>
    <name evidence="2" type="primary">yfeE</name>
    <name evidence="2" type="ORF">ERS137941_02063</name>
    <name evidence="3" type="ORF">ERS137959_04008</name>
</gene>
<sequence length="184" mass="21070">MTYQQAGRVAIIKRIAGWLVFIPALLSTLISIINFAYQYSQKSTGINAVMLDFIHVMTDMIRFNTTFLDIFWYNSPVPDFEQGFSASNIMFFIIYMLIFVGLSLQASGARMSRQVRHIREGIEDQMILEQAKGSEGRSREQLEAKIVLPHHTIFLQFFTLYILPLVIGVVFYFVIKLLGLMAQG</sequence>
<proteinExistence type="predicted"/>
<reference evidence="2 5" key="1">
    <citation type="submission" date="2015-03" db="EMBL/GenBank/DDBJ databases">
        <authorList>
            <person name="Murphy D."/>
        </authorList>
    </citation>
    <scope>NUCLEOTIDE SEQUENCE [LARGE SCALE GENOMIC DNA]</scope>
    <source>
        <strain evidence="2 5">IP26249</strain>
    </source>
</reference>
<accession>A0A0E1NCK5</accession>
<keyword evidence="4" id="KW-1185">Reference proteome</keyword>
<feature type="transmembrane region" description="Helical" evidence="1">
    <location>
        <begin position="85"/>
        <end position="104"/>
    </location>
</feature>
<evidence type="ECO:0000313" key="2">
    <source>
        <dbReference type="EMBL" id="CFQ62628.1"/>
    </source>
</evidence>
<dbReference type="Pfam" id="PF14002">
    <property type="entry name" value="YniB"/>
    <property type="match status" value="1"/>
</dbReference>
<dbReference type="EMBL" id="CPXJ01000065">
    <property type="protein sequence ID" value="CNE52359.1"/>
    <property type="molecule type" value="Genomic_DNA"/>
</dbReference>
<feature type="transmembrane region" description="Helical" evidence="1">
    <location>
        <begin position="15"/>
        <end position="37"/>
    </location>
</feature>
<dbReference type="PATRIC" id="fig|630.129.peg.1978"/>
<keyword evidence="1" id="KW-0472">Membrane</keyword>
<feature type="transmembrane region" description="Helical" evidence="1">
    <location>
        <begin position="153"/>
        <end position="175"/>
    </location>
</feature>
<keyword evidence="1" id="KW-1133">Transmembrane helix</keyword>
<dbReference type="KEGG" id="yet:CH48_3598"/>
<dbReference type="InterPro" id="IPR025229">
    <property type="entry name" value="YniB-like"/>
</dbReference>
<dbReference type="AlphaFoldDB" id="A0A0E1NCK5"/>
<dbReference type="OMA" id="MVRFNTP"/>
<reference evidence="3 4" key="2">
    <citation type="submission" date="2015-03" db="EMBL/GenBank/DDBJ databases">
        <authorList>
            <consortium name="Pathogen Informatics"/>
            <person name="Murphy D."/>
        </authorList>
    </citation>
    <scope>NUCLEOTIDE SEQUENCE [LARGE SCALE GENOMIC DNA]</scope>
    <source>
        <strain evidence="3 4">IP05342</strain>
    </source>
</reference>
<keyword evidence="1" id="KW-0812">Transmembrane</keyword>
<evidence type="ECO:0000313" key="3">
    <source>
        <dbReference type="EMBL" id="CNE52359.1"/>
    </source>
</evidence>
<evidence type="ECO:0000313" key="4">
    <source>
        <dbReference type="Proteomes" id="UP000041601"/>
    </source>
</evidence>
<dbReference type="Proteomes" id="UP000048841">
    <property type="component" value="Unassembled WGS sequence"/>
</dbReference>
<dbReference type="RefSeq" id="WP_005170142.1">
    <property type="nucleotide sequence ID" value="NZ_CAADJK010000001.1"/>
</dbReference>
<dbReference type="KEGG" id="yew:CH47_1325"/>
<evidence type="ECO:0000313" key="5">
    <source>
        <dbReference type="Proteomes" id="UP000048841"/>
    </source>
</evidence>
<dbReference type="Proteomes" id="UP000041601">
    <property type="component" value="Unassembled WGS sequence"/>
</dbReference>